<reference evidence="2" key="1">
    <citation type="submission" date="2023-07" db="EMBL/GenBank/DDBJ databases">
        <authorList>
            <consortium name="CYATHOMIX"/>
        </authorList>
    </citation>
    <scope>NUCLEOTIDE SEQUENCE</scope>
    <source>
        <strain evidence="2">N/A</strain>
    </source>
</reference>
<protein>
    <submittedName>
        <fullName evidence="2">Uncharacterized protein</fullName>
    </submittedName>
</protein>
<name>A0AA36H0E0_CYLNA</name>
<feature type="chain" id="PRO_5041309938" evidence="1">
    <location>
        <begin position="17"/>
        <end position="119"/>
    </location>
</feature>
<organism evidence="2 3">
    <name type="scientific">Cylicocyclus nassatus</name>
    <name type="common">Nematode worm</name>
    <dbReference type="NCBI Taxonomy" id="53992"/>
    <lineage>
        <taxon>Eukaryota</taxon>
        <taxon>Metazoa</taxon>
        <taxon>Ecdysozoa</taxon>
        <taxon>Nematoda</taxon>
        <taxon>Chromadorea</taxon>
        <taxon>Rhabditida</taxon>
        <taxon>Rhabditina</taxon>
        <taxon>Rhabditomorpha</taxon>
        <taxon>Strongyloidea</taxon>
        <taxon>Strongylidae</taxon>
        <taxon>Cylicocyclus</taxon>
    </lineage>
</organism>
<dbReference type="Proteomes" id="UP001176961">
    <property type="component" value="Unassembled WGS sequence"/>
</dbReference>
<sequence length="119" mass="13089">MNLVCILLAIAPLSFANINIVPFSAWTRIFSFFSGISKSYDRTCGAKARNLLNALDETRQTTPCLVFNLTEPQQKEDPVTVLEMSKDAITGGFESEKFVGCAWDPEAIICVFGNNSCNT</sequence>
<evidence type="ECO:0000256" key="1">
    <source>
        <dbReference type="SAM" id="SignalP"/>
    </source>
</evidence>
<dbReference type="AlphaFoldDB" id="A0AA36H0E0"/>
<accession>A0AA36H0E0</accession>
<proteinExistence type="predicted"/>
<gene>
    <name evidence="2" type="ORF">CYNAS_LOCUS13590</name>
</gene>
<keyword evidence="3" id="KW-1185">Reference proteome</keyword>
<keyword evidence="1" id="KW-0732">Signal</keyword>
<comment type="caution">
    <text evidence="2">The sequence shown here is derived from an EMBL/GenBank/DDBJ whole genome shotgun (WGS) entry which is preliminary data.</text>
</comment>
<evidence type="ECO:0000313" key="3">
    <source>
        <dbReference type="Proteomes" id="UP001176961"/>
    </source>
</evidence>
<evidence type="ECO:0000313" key="2">
    <source>
        <dbReference type="EMBL" id="CAJ0601607.1"/>
    </source>
</evidence>
<dbReference type="EMBL" id="CATQJL010000305">
    <property type="protein sequence ID" value="CAJ0601607.1"/>
    <property type="molecule type" value="Genomic_DNA"/>
</dbReference>
<feature type="signal peptide" evidence="1">
    <location>
        <begin position="1"/>
        <end position="16"/>
    </location>
</feature>